<feature type="region of interest" description="Disordered" evidence="5">
    <location>
        <begin position="495"/>
        <end position="572"/>
    </location>
</feature>
<evidence type="ECO:0000256" key="1">
    <source>
        <dbReference type="ARBA" id="ARBA00004141"/>
    </source>
</evidence>
<evidence type="ECO:0000256" key="3">
    <source>
        <dbReference type="ARBA" id="ARBA00022989"/>
    </source>
</evidence>
<feature type="compositionally biased region" description="Basic and acidic residues" evidence="5">
    <location>
        <begin position="500"/>
        <end position="519"/>
    </location>
</feature>
<dbReference type="SUPFAM" id="SSF103473">
    <property type="entry name" value="MFS general substrate transporter"/>
    <property type="match status" value="2"/>
</dbReference>
<feature type="transmembrane region" description="Helical" evidence="6">
    <location>
        <begin position="316"/>
        <end position="335"/>
    </location>
</feature>
<evidence type="ECO:0000313" key="9">
    <source>
        <dbReference type="Proteomes" id="UP000243723"/>
    </source>
</evidence>
<feature type="transmembrane region" description="Helical" evidence="6">
    <location>
        <begin position="282"/>
        <end position="304"/>
    </location>
</feature>
<feature type="region of interest" description="Disordered" evidence="5">
    <location>
        <begin position="160"/>
        <end position="182"/>
    </location>
</feature>
<feature type="transmembrane region" description="Helical" evidence="6">
    <location>
        <begin position="736"/>
        <end position="760"/>
    </location>
</feature>
<dbReference type="InterPro" id="IPR020846">
    <property type="entry name" value="MFS_dom"/>
</dbReference>
<evidence type="ECO:0000256" key="4">
    <source>
        <dbReference type="ARBA" id="ARBA00023136"/>
    </source>
</evidence>
<keyword evidence="2 6" id="KW-0812">Transmembrane</keyword>
<feature type="transmembrane region" description="Helical" evidence="6">
    <location>
        <begin position="259"/>
        <end position="276"/>
    </location>
</feature>
<feature type="transmembrane region" description="Helical" evidence="6">
    <location>
        <begin position="709"/>
        <end position="730"/>
    </location>
</feature>
<dbReference type="EMBL" id="NHZQ01000342">
    <property type="protein sequence ID" value="PSK41818.1"/>
    <property type="molecule type" value="Genomic_DNA"/>
</dbReference>
<evidence type="ECO:0000256" key="6">
    <source>
        <dbReference type="SAM" id="Phobius"/>
    </source>
</evidence>
<feature type="region of interest" description="Disordered" evidence="5">
    <location>
        <begin position="671"/>
        <end position="700"/>
    </location>
</feature>
<feature type="transmembrane region" description="Helical" evidence="6">
    <location>
        <begin position="462"/>
        <end position="481"/>
    </location>
</feature>
<feature type="transmembrane region" description="Helical" evidence="6">
    <location>
        <begin position="191"/>
        <end position="214"/>
    </location>
</feature>
<keyword evidence="3 6" id="KW-1133">Transmembrane helix</keyword>
<feature type="compositionally biased region" description="Basic and acidic residues" evidence="5">
    <location>
        <begin position="167"/>
        <end position="182"/>
    </location>
</feature>
<name>A0A2P7Z0T5_9PEZI</name>
<dbReference type="GO" id="GO:0005886">
    <property type="term" value="C:plasma membrane"/>
    <property type="evidence" value="ECO:0007669"/>
    <property type="project" value="TreeGrafter"/>
</dbReference>
<reference evidence="8 9" key="1">
    <citation type="submission" date="2017-05" db="EMBL/GenBank/DDBJ databases">
        <title>Draft genome sequence of Elsinoe australis.</title>
        <authorList>
            <person name="Cheng Q."/>
        </authorList>
    </citation>
    <scope>NUCLEOTIDE SEQUENCE [LARGE SCALE GENOMIC DNA]</scope>
    <source>
        <strain evidence="8 9">NL1</strain>
    </source>
</reference>
<dbReference type="AlphaFoldDB" id="A0A2P7Z0T5"/>
<feature type="domain" description="Major facilitator superfamily (MFS) profile" evidence="7">
    <location>
        <begin position="193"/>
        <end position="829"/>
    </location>
</feature>
<feature type="compositionally biased region" description="Polar residues" evidence="5">
    <location>
        <begin position="48"/>
        <end position="58"/>
    </location>
</feature>
<dbReference type="STRING" id="40998.A0A2P7Z0T5"/>
<evidence type="ECO:0000256" key="2">
    <source>
        <dbReference type="ARBA" id="ARBA00022692"/>
    </source>
</evidence>
<dbReference type="InterPro" id="IPR011701">
    <property type="entry name" value="MFS"/>
</dbReference>
<dbReference type="PANTHER" id="PTHR23502">
    <property type="entry name" value="MAJOR FACILITATOR SUPERFAMILY"/>
    <property type="match status" value="1"/>
</dbReference>
<evidence type="ECO:0000256" key="5">
    <source>
        <dbReference type="SAM" id="MobiDB-lite"/>
    </source>
</evidence>
<dbReference type="GO" id="GO:0022857">
    <property type="term" value="F:transmembrane transporter activity"/>
    <property type="evidence" value="ECO:0007669"/>
    <property type="project" value="InterPro"/>
</dbReference>
<sequence length="846" mass="91997">MANRNSTASDRSKRWSMPALQALPDSRNSTAAGPPPDKQLPARPSRGQRGSISGTSYGKSDFGVPVQPSVSSNDRRASRRISRISKLSDVSEVESERTRSRNMSQSVAGDSDAGGRRMSTRRMSVADDLAAVSENRRSRRMSMLSTTSTNRFSVMSRANNDWMQRPEPTEKPKSWEDDLKKPSNWDDQKKAVNTAICSIVAFAYTMSLSVYGAAIPATVQDLQLTGIVATVPYSCFALGLAFGPAFATPFEKAYGRKPVFLFTIPLFALLMIGAGVSKVLVGLAVCRFLAAFFASAGLFLSYAIVSDIWVCTRLTLGLSLYVGSMVLGFFAGPIIGGVVIKYEGWRWTLWVSLFSVVILMFGAIGMSETQEAAIKRKIKTPEQIEKEIAERRAHRVTRTQSRLKFRGNFMFAQSFSMLMKAPALSMTTLYLSFVLAVIIAMPAFVPGMFATFYKFDVEQQNLTFAGSAGGVVVGVLIIIVLDHFIHQPRVGAWEDEHDPIDERGPVEMLEGGKSRDHPSWRKGLAVSTRNMGIRDSTASSADPSRSGSDASSRTASTRRTRRQSGESRKSRLHAFSERNINIAIAVTRFLNSQPANQNKKIIVERVMVLLKNTDSFTTISDSLGQLGLDFEEALLAKVITDALEKEKNGAEIGLSRSRSLHQLSAQAALMGGPNTVPETPSEPPSAALPSPVDDKKADKPLAPPPEWRWLPALAASLLFPGGLLLFAWTIRETVNWIIPCIGLAVAGAGACLIAFSAITYTMELHEEGDEAFGARTGATILTFILGAALPLVVSPMFDALGSRIGVTIFAAVAAVLGVVPWVITYRGEKMRPVAEGGKEEKLNEKK</sequence>
<feature type="transmembrane region" description="Helical" evidence="6">
    <location>
        <begin position="804"/>
        <end position="823"/>
    </location>
</feature>
<accession>A0A2P7Z0T5</accession>
<dbReference type="Proteomes" id="UP000243723">
    <property type="component" value="Unassembled WGS sequence"/>
</dbReference>
<dbReference type="PANTHER" id="PTHR23502:SF38">
    <property type="entry name" value="POLYAMINE TRANSPORTER 4"/>
    <property type="match status" value="1"/>
</dbReference>
<dbReference type="InterPro" id="IPR036259">
    <property type="entry name" value="MFS_trans_sf"/>
</dbReference>
<keyword evidence="9" id="KW-1185">Reference proteome</keyword>
<feature type="transmembrane region" description="Helical" evidence="6">
    <location>
        <begin position="226"/>
        <end position="247"/>
    </location>
</feature>
<feature type="transmembrane region" description="Helical" evidence="6">
    <location>
        <begin position="347"/>
        <end position="367"/>
    </location>
</feature>
<protein>
    <recommendedName>
        <fullName evidence="7">Major facilitator superfamily (MFS) profile domain-containing protein</fullName>
    </recommendedName>
</protein>
<organism evidence="8 9">
    <name type="scientific">Elsinoe australis</name>
    <dbReference type="NCBI Taxonomy" id="40998"/>
    <lineage>
        <taxon>Eukaryota</taxon>
        <taxon>Fungi</taxon>
        <taxon>Dikarya</taxon>
        <taxon>Ascomycota</taxon>
        <taxon>Pezizomycotina</taxon>
        <taxon>Dothideomycetes</taxon>
        <taxon>Dothideomycetidae</taxon>
        <taxon>Myriangiales</taxon>
        <taxon>Elsinoaceae</taxon>
        <taxon>Elsinoe</taxon>
    </lineage>
</organism>
<dbReference type="Gene3D" id="1.20.1250.20">
    <property type="entry name" value="MFS general substrate transporter like domains"/>
    <property type="match status" value="2"/>
</dbReference>
<comment type="subcellular location">
    <subcellularLocation>
        <location evidence="1">Membrane</location>
        <topology evidence="1">Multi-pass membrane protein</topology>
    </subcellularLocation>
</comment>
<dbReference type="Pfam" id="PF07690">
    <property type="entry name" value="MFS_1"/>
    <property type="match status" value="1"/>
</dbReference>
<evidence type="ECO:0000259" key="7">
    <source>
        <dbReference type="PROSITE" id="PS50850"/>
    </source>
</evidence>
<dbReference type="PROSITE" id="PS50850">
    <property type="entry name" value="MFS"/>
    <property type="match status" value="1"/>
</dbReference>
<feature type="region of interest" description="Disordered" evidence="5">
    <location>
        <begin position="1"/>
        <end position="121"/>
    </location>
</feature>
<proteinExistence type="predicted"/>
<feature type="compositionally biased region" description="Low complexity" evidence="5">
    <location>
        <begin position="673"/>
        <end position="691"/>
    </location>
</feature>
<comment type="caution">
    <text evidence="8">The sequence shown here is derived from an EMBL/GenBank/DDBJ whole genome shotgun (WGS) entry which is preliminary data.</text>
</comment>
<feature type="transmembrane region" description="Helical" evidence="6">
    <location>
        <begin position="429"/>
        <end position="450"/>
    </location>
</feature>
<evidence type="ECO:0000313" key="8">
    <source>
        <dbReference type="EMBL" id="PSK41818.1"/>
    </source>
</evidence>
<dbReference type="OrthoDB" id="3066029at2759"/>
<feature type="transmembrane region" description="Helical" evidence="6">
    <location>
        <begin position="772"/>
        <end position="792"/>
    </location>
</feature>
<feature type="compositionally biased region" description="Low complexity" evidence="5">
    <location>
        <begin position="534"/>
        <end position="555"/>
    </location>
</feature>
<keyword evidence="4 6" id="KW-0472">Membrane</keyword>
<gene>
    <name evidence="8" type="ORF">B9Z65_9204</name>
</gene>